<dbReference type="InterPro" id="IPR017136">
    <property type="entry name" value="UCP037205"/>
</dbReference>
<sequence length="61" mass="7532">MHKKPFLPEKICPVCQRPFQWRRKWRLNWEAVRYCSHACQKRRAIAMDAHQAVMNKENRHD</sequence>
<keyword evidence="2" id="KW-1185">Reference proteome</keyword>
<name>A0ABW8PYV9_9GAMM</name>
<dbReference type="PANTHER" id="PTHR37463">
    <property type="entry name" value="GSL3115 PROTEIN"/>
    <property type="match status" value="1"/>
</dbReference>
<dbReference type="PANTHER" id="PTHR37463:SF1">
    <property type="entry name" value="DUF2256 DOMAIN-CONTAINING PROTEIN"/>
    <property type="match status" value="1"/>
</dbReference>
<accession>A0ABW8PYV9</accession>
<protein>
    <submittedName>
        <fullName evidence="1">DUF2256 domain-containing protein</fullName>
    </submittedName>
</protein>
<dbReference type="RefSeq" id="WP_405339326.1">
    <property type="nucleotide sequence ID" value="NZ_JBANFI010000004.1"/>
</dbReference>
<organism evidence="1 2">
    <name type="scientific">Marinospirillum alkalitolerans</name>
    <dbReference type="NCBI Taxonomy" id="3123374"/>
    <lineage>
        <taxon>Bacteria</taxon>
        <taxon>Pseudomonadati</taxon>
        <taxon>Pseudomonadota</taxon>
        <taxon>Gammaproteobacteria</taxon>
        <taxon>Oceanospirillales</taxon>
        <taxon>Oceanospirillaceae</taxon>
        <taxon>Marinospirillum</taxon>
    </lineage>
</organism>
<dbReference type="EMBL" id="JBANFI010000004">
    <property type="protein sequence ID" value="MFK7161036.1"/>
    <property type="molecule type" value="Genomic_DNA"/>
</dbReference>
<dbReference type="Pfam" id="PF10013">
    <property type="entry name" value="DUF2256"/>
    <property type="match status" value="1"/>
</dbReference>
<dbReference type="Proteomes" id="UP001621714">
    <property type="component" value="Unassembled WGS sequence"/>
</dbReference>
<evidence type="ECO:0000313" key="1">
    <source>
        <dbReference type="EMBL" id="MFK7161036.1"/>
    </source>
</evidence>
<reference evidence="1 2" key="1">
    <citation type="submission" date="2024-02" db="EMBL/GenBank/DDBJ databases">
        <title>Marinospirillum sp. MEB 164 isolated from Lonar lake sediment.</title>
        <authorList>
            <person name="Joshi A."/>
            <person name="Thite S."/>
        </authorList>
    </citation>
    <scope>NUCLEOTIDE SEQUENCE [LARGE SCALE GENOMIC DNA]</scope>
    <source>
        <strain evidence="1 2">MEB164</strain>
    </source>
</reference>
<proteinExistence type="predicted"/>
<gene>
    <name evidence="1" type="ORF">V6U78_08310</name>
</gene>
<comment type="caution">
    <text evidence="1">The sequence shown here is derived from an EMBL/GenBank/DDBJ whole genome shotgun (WGS) entry which is preliminary data.</text>
</comment>
<evidence type="ECO:0000313" key="2">
    <source>
        <dbReference type="Proteomes" id="UP001621714"/>
    </source>
</evidence>